<name>A0AAV2PUK1_MEGNR</name>
<reference evidence="2 3" key="1">
    <citation type="submission" date="2024-05" db="EMBL/GenBank/DDBJ databases">
        <authorList>
            <person name="Wallberg A."/>
        </authorList>
    </citation>
    <scope>NUCLEOTIDE SEQUENCE [LARGE SCALE GENOMIC DNA]</scope>
</reference>
<dbReference type="EMBL" id="CAXKWB010001649">
    <property type="protein sequence ID" value="CAL4065034.1"/>
    <property type="molecule type" value="Genomic_DNA"/>
</dbReference>
<evidence type="ECO:0000313" key="3">
    <source>
        <dbReference type="Proteomes" id="UP001497623"/>
    </source>
</evidence>
<feature type="chain" id="PRO_5043438735" description="Secreted protein" evidence="1">
    <location>
        <begin position="26"/>
        <end position="281"/>
    </location>
</feature>
<evidence type="ECO:0000313" key="2">
    <source>
        <dbReference type="EMBL" id="CAL4065034.1"/>
    </source>
</evidence>
<gene>
    <name evidence="2" type="ORF">MNOR_LOCUS4492</name>
</gene>
<protein>
    <recommendedName>
        <fullName evidence="4">Secreted protein</fullName>
    </recommendedName>
</protein>
<organism evidence="2 3">
    <name type="scientific">Meganyctiphanes norvegica</name>
    <name type="common">Northern krill</name>
    <name type="synonym">Thysanopoda norvegica</name>
    <dbReference type="NCBI Taxonomy" id="48144"/>
    <lineage>
        <taxon>Eukaryota</taxon>
        <taxon>Metazoa</taxon>
        <taxon>Ecdysozoa</taxon>
        <taxon>Arthropoda</taxon>
        <taxon>Crustacea</taxon>
        <taxon>Multicrustacea</taxon>
        <taxon>Malacostraca</taxon>
        <taxon>Eumalacostraca</taxon>
        <taxon>Eucarida</taxon>
        <taxon>Euphausiacea</taxon>
        <taxon>Euphausiidae</taxon>
        <taxon>Meganyctiphanes</taxon>
    </lineage>
</organism>
<dbReference type="Proteomes" id="UP001497623">
    <property type="component" value="Unassembled WGS sequence"/>
</dbReference>
<evidence type="ECO:0000256" key="1">
    <source>
        <dbReference type="SAM" id="SignalP"/>
    </source>
</evidence>
<proteinExistence type="predicted"/>
<keyword evidence="1" id="KW-0732">Signal</keyword>
<feature type="signal peptide" evidence="1">
    <location>
        <begin position="1"/>
        <end position="25"/>
    </location>
</feature>
<sequence length="281" mass="32094">GTQAAYCHRMLRATLLLALLGTVLAGGDSFTKKYAYSKIMSNCWGEDVYLAWTKQIHKFAMECKEEIHEMVKHGKEPEVQVNEAPLASFFDTFRSSSAGQPQYIPIPVYHQYSQAANPFVQFHRQKREAMYSSELLKKMMKKIKVKVGTMKCVLKQMGYIDENKNLNTRIIKSETERGAAALHPALKADLIGRVDKCFEFSKCVEDKDSPLPIELQRIMAYLKCDKKKRVAICMKADLRKYMSEFDLSAFGMEYDEDDKIEKLLHVLWGADPGTDPLDLLA</sequence>
<accession>A0AAV2PUK1</accession>
<comment type="caution">
    <text evidence="2">The sequence shown here is derived from an EMBL/GenBank/DDBJ whole genome shotgun (WGS) entry which is preliminary data.</text>
</comment>
<keyword evidence="3" id="KW-1185">Reference proteome</keyword>
<dbReference type="AlphaFoldDB" id="A0AAV2PUK1"/>
<feature type="non-terminal residue" evidence="2">
    <location>
        <position position="1"/>
    </location>
</feature>
<evidence type="ECO:0008006" key="4">
    <source>
        <dbReference type="Google" id="ProtNLM"/>
    </source>
</evidence>